<dbReference type="SUPFAM" id="SSF56399">
    <property type="entry name" value="ADP-ribosylation"/>
    <property type="match status" value="1"/>
</dbReference>
<keyword evidence="1" id="KW-0808">Transferase</keyword>
<reference evidence="3" key="1">
    <citation type="submission" date="2022-09" db="EMBL/GenBank/DDBJ databases">
        <title>On Diversity and Genetic Richness: Insights on Aeromonad Phage Diversity through Physicochemical and Molecular Analysis.</title>
        <authorList>
            <person name="Papa D.M."/>
            <person name="Rousseau G."/>
            <person name="Tremblay D."/>
            <person name="Labrie S."/>
            <person name="Gutierrez T.A."/>
            <person name="Ramos J.D."/>
            <person name="Moineau S."/>
        </authorList>
    </citation>
    <scope>NUCLEOTIDE SEQUENCE</scope>
</reference>
<dbReference type="Gene3D" id="3.90.176.10">
    <property type="entry name" value="Toxin ADP-ribosyltransferase, Chain A, domain 1"/>
    <property type="match status" value="1"/>
</dbReference>
<name>A0AA94YSE2_9CAUD</name>
<feature type="chain" id="PRO_5042302187" description="NAD(+)--arginine ADP-ribosyltransferase" evidence="1">
    <location>
        <begin position="1"/>
        <end position="639"/>
    </location>
</feature>
<comment type="similarity">
    <text evidence="1">Belongs to the Tevenvirinae NAD(+)--arginine ADP-ribosyltransferase family.</text>
</comment>
<keyword evidence="1" id="KW-0520">NAD</keyword>
<dbReference type="InterPro" id="IPR003540">
    <property type="entry name" value="ADP-ribosyltransferase"/>
</dbReference>
<dbReference type="HAMAP" id="MF_04139">
    <property type="entry name" value="ALT_T4"/>
    <property type="match status" value="1"/>
</dbReference>
<evidence type="ECO:0000313" key="3">
    <source>
        <dbReference type="EMBL" id="UYD60530.1"/>
    </source>
</evidence>
<sequence length="639" mass="70507">MVIDNAMDGQLNEVFDSAMKFNVANLTPKAKVPHMMAIAAAGKENLVVRFCNYAAKGDAVKQVKPGDKFMQVQIMQMSDKGNLQVLKGGLGSDPIGAMNAICDTTIDVMKLIHADACLIRFPIKQLQGQSKTLARIAERIVNKRGKGMFQYVPGMAKFENKYMYILVARKSKQLADIKGLGIDPELYEIVPAAVGEVVIDKKTGEKVTKVEAVEGTLAAKENKRSPRSVLTGAHLDKKAFLDASRALTSNKFANSLEIHGDRFENPDEITALGGKTSPESEAIGVLVNSPLYGNGDLGQVDLPYEVVNKYQVVNAKNMASLAYDISEYLSPRFDELTNKSESLTREKYIENHMVDMMRAVNDSQRKKMSQVISFADVYNEKHMTNEVSTAVKQYTGVYYEDINDVFVLNMKPSEREERWIKGLDKGFKNIGMKLPEGMSVYRGMKVASELANISLANKMFYFSNYVSCSFTPNIFGSGIGGNKNISKAMISGEEARVAEQKKTFFGFAVHDVQVPVIIPGNTSKHPHENEVILPRGTTFKFTAVSKAEIIDPDYSFSSQTTVWAECIAVSASSLNESDVVYDGDHLMETGELKIIQGFSSFLSESVVADEAQKLNKAQVGRNILASIISDEDMSPKFYN</sequence>
<feature type="domain" description="ADP ribosyltransferase" evidence="2">
    <location>
        <begin position="381"/>
        <end position="548"/>
    </location>
</feature>
<dbReference type="EMBL" id="OP380605">
    <property type="protein sequence ID" value="UYD60530.1"/>
    <property type="molecule type" value="Genomic_DNA"/>
</dbReference>
<keyword evidence="1" id="KW-0328">Glycosyltransferase</keyword>
<organism evidence="3">
    <name type="scientific">Aeromonas phage vB_AehM_DM2</name>
    <dbReference type="NCBI Taxonomy" id="2973716"/>
    <lineage>
        <taxon>Viruses</taxon>
        <taxon>Duplodnaviria</taxon>
        <taxon>Heunggongvirae</taxon>
        <taxon>Uroviricota</taxon>
        <taxon>Caudoviricetes</taxon>
        <taxon>Pantevenvirales</taxon>
        <taxon>Straboviridae</taxon>
        <taxon>Biquartavirus</taxon>
    </lineage>
</organism>
<dbReference type="GO" id="GO:0106274">
    <property type="term" value="F:NAD+-protein-arginine ADP-ribosyltransferase activity"/>
    <property type="evidence" value="ECO:0007669"/>
    <property type="project" value="UniProtKB-UniRule"/>
</dbReference>
<evidence type="ECO:0000259" key="2">
    <source>
        <dbReference type="Pfam" id="PF03496"/>
    </source>
</evidence>
<keyword evidence="1" id="KW-0946">Virion</keyword>
<dbReference type="InterPro" id="IPR016225">
    <property type="entry name" value="Phage_T4_Alt-like"/>
</dbReference>
<gene>
    <name evidence="3" type="ORF">NPHMPGLK_00195</name>
</gene>
<dbReference type="GO" id="GO:0044423">
    <property type="term" value="C:virion component"/>
    <property type="evidence" value="ECO:0007669"/>
    <property type="project" value="UniProtKB-UniRule"/>
</dbReference>
<dbReference type="GO" id="GO:0016779">
    <property type="term" value="F:nucleotidyltransferase activity"/>
    <property type="evidence" value="ECO:0007669"/>
    <property type="project" value="UniProtKB-KW"/>
</dbReference>
<proteinExistence type="inferred from homology"/>
<comment type="subcellular location">
    <subcellularLocation>
        <location evidence="1">Virion</location>
    </subcellularLocation>
    <text evidence="1">About 25-50 copies per virion. This protein is injected into the bacterial cell along with the viral DNA.</text>
</comment>
<dbReference type="GO" id="GO:0005576">
    <property type="term" value="C:extracellular region"/>
    <property type="evidence" value="ECO:0007669"/>
    <property type="project" value="InterPro"/>
</dbReference>
<dbReference type="PROSITE" id="PS51996">
    <property type="entry name" value="TR_MART"/>
    <property type="match status" value="1"/>
</dbReference>
<comment type="function">
    <text evidence="1">ADP-ribosyltransferase that efficiently ADP-ribosylates one of the two alpha subunits of host RNA polymerase RPOA on an arginine located in the C-terminal region. ADP-ribosylation of RPOA alpha subunit enhances the transcription of viral early genes. Also ribosylates RPOA subunits beta, beta' and sigma 70 and performs an autoribosylation reaction.</text>
</comment>
<feature type="active site" evidence="1">
    <location>
        <position position="530"/>
    </location>
</feature>
<protein>
    <recommendedName>
        <fullName evidence="1">NAD(+)--arginine ADP-ribosyltransferase</fullName>
        <ecNumber evidence="1">2.4.2.31</ecNumber>
    </recommendedName>
</protein>
<dbReference type="Pfam" id="PF03496">
    <property type="entry name" value="ADPrib_exo_Tox"/>
    <property type="match status" value="1"/>
</dbReference>
<dbReference type="EC" id="2.4.2.31" evidence="1"/>
<keyword evidence="1" id="KW-0548">Nucleotidyltransferase</keyword>
<comment type="catalytic activity">
    <reaction evidence="1">
        <text>L-arginyl-[protein] + NAD(+) = N(omega)-(ADP-D-ribosyl)-L-arginyl-[protein] + nicotinamide + H(+)</text>
        <dbReference type="Rhea" id="RHEA:19149"/>
        <dbReference type="Rhea" id="RHEA-COMP:10532"/>
        <dbReference type="Rhea" id="RHEA-COMP:15087"/>
        <dbReference type="ChEBI" id="CHEBI:15378"/>
        <dbReference type="ChEBI" id="CHEBI:17154"/>
        <dbReference type="ChEBI" id="CHEBI:29965"/>
        <dbReference type="ChEBI" id="CHEBI:57540"/>
        <dbReference type="ChEBI" id="CHEBI:142554"/>
        <dbReference type="EC" id="2.4.2.31"/>
    </reaction>
</comment>
<comment type="caution">
    <text evidence="1">Lacks conserved residue(s) required for the propagation of feature annotation.</text>
</comment>
<accession>A0AA94YSE2</accession>
<evidence type="ECO:0000256" key="1">
    <source>
        <dbReference type="HAMAP-Rule" id="MF_04139"/>
    </source>
</evidence>
<dbReference type="GO" id="GO:0046782">
    <property type="term" value="P:regulation of viral transcription"/>
    <property type="evidence" value="ECO:0007669"/>
    <property type="project" value="UniProtKB-UniRule"/>
</dbReference>
<dbReference type="PIRSF" id="PIRSF000491">
    <property type="entry name" value="Alt_phage"/>
    <property type="match status" value="1"/>
</dbReference>
<feature type="site" description="Cleavage" evidence="1">
    <location>
        <begin position="13"/>
        <end position="14"/>
    </location>
</feature>